<evidence type="ECO:0000256" key="5">
    <source>
        <dbReference type="ARBA" id="ARBA00022764"/>
    </source>
</evidence>
<name>A0ABZ0PHU5_9PROT</name>
<dbReference type="Proteomes" id="UP001305521">
    <property type="component" value="Chromosome"/>
</dbReference>
<keyword evidence="4" id="KW-0732">Signal</keyword>
<evidence type="ECO:0000256" key="3">
    <source>
        <dbReference type="ARBA" id="ARBA00022679"/>
    </source>
</evidence>
<dbReference type="InterPro" id="IPR006311">
    <property type="entry name" value="TAT_signal"/>
</dbReference>
<evidence type="ECO:0000256" key="6">
    <source>
        <dbReference type="ARBA" id="ARBA00022841"/>
    </source>
</evidence>
<sequence length="334" mass="36814">MPDANTWTMTRRAGLAGALAAPLAAPWALREAQAQQASLVEIGTNGWLFPVWDRLARVDMTALRNALQTVGETIGILRAARIQVAICLIPSRKRLMRQFLPAGSQVSPEAAQRYSLSVTELTRAGALVPDLDALFRAQMQRDPSHPLFFKTDTHWTPMGAELAAVEIARQMRERMQLPASPRPGTRLGDLRPMQLAAGDLTQHVPPAQRSAYGPETSLIRQILPPEGAAALIEDDSYDTMVVGTSNVQPRFGFQPVLSNQLVRPVGLSWKPNNVGTYATLLDYLRSDAFRQQRPRALVWNHLEQDMVNTTNNSSWGQAAIAPAEFLNQVRRAVA</sequence>
<keyword evidence="6" id="KW-0016">Alginate biosynthesis</keyword>
<evidence type="ECO:0000256" key="4">
    <source>
        <dbReference type="ARBA" id="ARBA00022729"/>
    </source>
</evidence>
<evidence type="ECO:0000256" key="1">
    <source>
        <dbReference type="ARBA" id="ARBA00004418"/>
    </source>
</evidence>
<keyword evidence="3" id="KW-0808">Transferase</keyword>
<dbReference type="Pfam" id="PF16822">
    <property type="entry name" value="ALGX"/>
    <property type="match status" value="1"/>
</dbReference>
<evidence type="ECO:0000313" key="8">
    <source>
        <dbReference type="EMBL" id="WPB84957.1"/>
    </source>
</evidence>
<evidence type="ECO:0000259" key="7">
    <source>
        <dbReference type="Pfam" id="PF16822"/>
    </source>
</evidence>
<dbReference type="EMBL" id="CP137852">
    <property type="protein sequence ID" value="WPB84957.1"/>
    <property type="molecule type" value="Genomic_DNA"/>
</dbReference>
<dbReference type="RefSeq" id="WP_318648920.1">
    <property type="nucleotide sequence ID" value="NZ_CP137852.1"/>
</dbReference>
<protein>
    <recommendedName>
        <fullName evidence="7">AlgX/AlgJ SGNH hydrolase-like domain-containing protein</fullName>
    </recommendedName>
</protein>
<keyword evidence="9" id="KW-1185">Reference proteome</keyword>
<dbReference type="InterPro" id="IPR031811">
    <property type="entry name" value="ALGX/ALGJ_SGNH-like"/>
</dbReference>
<keyword evidence="5" id="KW-0574">Periplasm</keyword>
<dbReference type="SUPFAM" id="SSF52266">
    <property type="entry name" value="SGNH hydrolase"/>
    <property type="match status" value="1"/>
</dbReference>
<comment type="pathway">
    <text evidence="2">Glycan biosynthesis; alginate biosynthesis.</text>
</comment>
<gene>
    <name evidence="8" type="ORF">R9Z33_23055</name>
</gene>
<accession>A0ABZ0PHU5</accession>
<reference evidence="8 9" key="1">
    <citation type="submission" date="2023-11" db="EMBL/GenBank/DDBJ databases">
        <title>Arctic aerobic anoxygenic photoheterotroph Sediminicoccus rosea KRV36 adapts its photosynthesis to long days of polar summer.</title>
        <authorList>
            <person name="Tomasch J."/>
            <person name="Kopejtka K."/>
            <person name="Bily T."/>
            <person name="Gardiner A.T."/>
            <person name="Gardian Z."/>
            <person name="Shivaramu S."/>
            <person name="Koblizek M."/>
            <person name="Engelhardt F."/>
            <person name="Kaftan D."/>
        </authorList>
    </citation>
    <scope>NUCLEOTIDE SEQUENCE [LARGE SCALE GENOMIC DNA]</scope>
    <source>
        <strain evidence="8 9">R-30</strain>
    </source>
</reference>
<proteinExistence type="predicted"/>
<feature type="domain" description="AlgX/AlgJ SGNH hydrolase-like" evidence="7">
    <location>
        <begin position="40"/>
        <end position="300"/>
    </location>
</feature>
<evidence type="ECO:0000256" key="2">
    <source>
        <dbReference type="ARBA" id="ARBA00005182"/>
    </source>
</evidence>
<dbReference type="PROSITE" id="PS51318">
    <property type="entry name" value="TAT"/>
    <property type="match status" value="1"/>
</dbReference>
<organism evidence="8 9">
    <name type="scientific">Sediminicoccus rosea</name>
    <dbReference type="NCBI Taxonomy" id="1225128"/>
    <lineage>
        <taxon>Bacteria</taxon>
        <taxon>Pseudomonadati</taxon>
        <taxon>Pseudomonadota</taxon>
        <taxon>Alphaproteobacteria</taxon>
        <taxon>Acetobacterales</taxon>
        <taxon>Roseomonadaceae</taxon>
        <taxon>Sediminicoccus</taxon>
    </lineage>
</organism>
<comment type="subcellular location">
    <subcellularLocation>
        <location evidence="1">Periplasm</location>
    </subcellularLocation>
</comment>
<evidence type="ECO:0000313" key="9">
    <source>
        <dbReference type="Proteomes" id="UP001305521"/>
    </source>
</evidence>